<keyword evidence="2" id="KW-1185">Reference proteome</keyword>
<proteinExistence type="predicted"/>
<evidence type="ECO:0000313" key="2">
    <source>
        <dbReference type="Proteomes" id="UP000660885"/>
    </source>
</evidence>
<dbReference type="EMBL" id="JAETWB010000001">
    <property type="protein sequence ID" value="MBL6077344.1"/>
    <property type="molecule type" value="Genomic_DNA"/>
</dbReference>
<dbReference type="RefSeq" id="WP_202830463.1">
    <property type="nucleotide sequence ID" value="NZ_JAETWB010000001.1"/>
</dbReference>
<gene>
    <name evidence="1" type="ORF">JMJ56_04945</name>
</gene>
<organism evidence="1 2">
    <name type="scientific">Belnapia arida</name>
    <dbReference type="NCBI Taxonomy" id="2804533"/>
    <lineage>
        <taxon>Bacteria</taxon>
        <taxon>Pseudomonadati</taxon>
        <taxon>Pseudomonadota</taxon>
        <taxon>Alphaproteobacteria</taxon>
        <taxon>Acetobacterales</taxon>
        <taxon>Roseomonadaceae</taxon>
        <taxon>Belnapia</taxon>
    </lineage>
</organism>
<accession>A0ABS1TY44</accession>
<comment type="caution">
    <text evidence="1">The sequence shown here is derived from an EMBL/GenBank/DDBJ whole genome shotgun (WGS) entry which is preliminary data.</text>
</comment>
<evidence type="ECO:0000313" key="1">
    <source>
        <dbReference type="EMBL" id="MBL6077344.1"/>
    </source>
</evidence>
<name>A0ABS1TY44_9PROT</name>
<reference evidence="1 2" key="1">
    <citation type="submission" date="2021-01" db="EMBL/GenBank/DDBJ databases">
        <title>Belnapia mucosa sp. nov. and Belnapia arida sp. nov., isolated from the Tabernas Desert (Almeria, Spain).</title>
        <authorList>
            <person name="Molina-Menor E."/>
            <person name="Vidal-Verdu A."/>
            <person name="Calonge A."/>
            <person name="Satari L."/>
            <person name="Pereto J."/>
            <person name="Porcar M."/>
        </authorList>
    </citation>
    <scope>NUCLEOTIDE SEQUENCE [LARGE SCALE GENOMIC DNA]</scope>
    <source>
        <strain evidence="1 2">T18</strain>
    </source>
</reference>
<dbReference type="Gene3D" id="3.30.450.20">
    <property type="entry name" value="PAS domain"/>
    <property type="match status" value="1"/>
</dbReference>
<sequence>MYQAAPVVELPGCGNRDPARRPAGRRSVFRYEDRAAEALEPSPPHDGDLLRVAFGLLGIAALIAYQAETRALDRAGSEMIGTARALGSTIQGRFDAAEAALQDLAAMGSYTLREGGPGGFAAQLGAFARAANLSPVSLFAPDGGLLPSSRLSPGTAPPDIPAPPAARQTFLAGRTEIGDLIRGPTGGEHQVSVAVLVDRPDSGAEACRSYGLSLSLAATDLATALHNQELPPGWWRR</sequence>
<protein>
    <submittedName>
        <fullName evidence="1">Uncharacterized protein</fullName>
    </submittedName>
</protein>
<dbReference type="Proteomes" id="UP000660885">
    <property type="component" value="Unassembled WGS sequence"/>
</dbReference>